<feature type="region of interest" description="Disordered" evidence="1">
    <location>
        <begin position="1"/>
        <end position="106"/>
    </location>
</feature>
<feature type="compositionally biased region" description="Low complexity" evidence="1">
    <location>
        <begin position="235"/>
        <end position="248"/>
    </location>
</feature>
<feature type="non-terminal residue" evidence="2">
    <location>
        <position position="1"/>
    </location>
</feature>
<dbReference type="GO" id="GO:0032259">
    <property type="term" value="P:methylation"/>
    <property type="evidence" value="ECO:0007669"/>
    <property type="project" value="UniProtKB-KW"/>
</dbReference>
<name>A0A6J4N151_9ACTN</name>
<feature type="compositionally biased region" description="Low complexity" evidence="1">
    <location>
        <begin position="178"/>
        <end position="190"/>
    </location>
</feature>
<feature type="compositionally biased region" description="Polar residues" evidence="1">
    <location>
        <begin position="195"/>
        <end position="206"/>
    </location>
</feature>
<feature type="compositionally biased region" description="Polar residues" evidence="1">
    <location>
        <begin position="78"/>
        <end position="102"/>
    </location>
</feature>
<proteinExistence type="predicted"/>
<keyword evidence="2" id="KW-0808">Transferase</keyword>
<dbReference type="EC" id="2.1.1.-" evidence="2"/>
<keyword evidence="2" id="KW-0830">Ubiquinone</keyword>
<keyword evidence="2" id="KW-0489">Methyltransferase</keyword>
<feature type="region of interest" description="Disordered" evidence="1">
    <location>
        <begin position="164"/>
        <end position="248"/>
    </location>
</feature>
<reference evidence="2" key="1">
    <citation type="submission" date="2020-02" db="EMBL/GenBank/DDBJ databases">
        <authorList>
            <person name="Meier V. D."/>
        </authorList>
    </citation>
    <scope>NUCLEOTIDE SEQUENCE</scope>
    <source>
        <strain evidence="2">AVDCRST_MAG60</strain>
    </source>
</reference>
<feature type="compositionally biased region" description="Low complexity" evidence="1">
    <location>
        <begin position="19"/>
        <end position="58"/>
    </location>
</feature>
<dbReference type="GO" id="GO:0008168">
    <property type="term" value="F:methyltransferase activity"/>
    <property type="evidence" value="ECO:0007669"/>
    <property type="project" value="UniProtKB-KW"/>
</dbReference>
<feature type="non-terminal residue" evidence="2">
    <location>
        <position position="248"/>
    </location>
</feature>
<organism evidence="2">
    <name type="scientific">uncultured Nocardioides sp</name>
    <dbReference type="NCBI Taxonomy" id="198441"/>
    <lineage>
        <taxon>Bacteria</taxon>
        <taxon>Bacillati</taxon>
        <taxon>Actinomycetota</taxon>
        <taxon>Actinomycetes</taxon>
        <taxon>Propionibacteriales</taxon>
        <taxon>Nocardioidaceae</taxon>
        <taxon>Nocardioides</taxon>
        <taxon>environmental samples</taxon>
    </lineage>
</organism>
<protein>
    <submittedName>
        <fullName evidence="2">Ubiquinone biosynthesis SAM-dependent O-methyltransferase</fullName>
        <ecNumber evidence="2">2.1.1.-</ecNumber>
    </submittedName>
</protein>
<sequence length="248" mass="26001">CRPAPANVASRSAPGWCGPRSASSSPRATRQRASSTSVVAPAASPYPSRSSVTGSRSSIPAPTLSQHSTGEHARLASPTGSPASRVTSPTWLCSSRPTTPDPSTWCSATACSTSSRIPLRGWRPSPPCSELVGTSACSWPSGMPPWWPGRWPGTSRRLATCWTTPRPAAPRGEELIGSPSRSSRRCSPLPDFSPRPSTVSGSSPTSCRARWSISSRGRAPRSSSWRAPLPGVPNTSRSRPSCTCSPPA</sequence>
<dbReference type="EMBL" id="CADCUN010000041">
    <property type="protein sequence ID" value="CAA9374585.1"/>
    <property type="molecule type" value="Genomic_DNA"/>
</dbReference>
<gene>
    <name evidence="2" type="ORF">AVDCRST_MAG60-381</name>
</gene>
<evidence type="ECO:0000313" key="2">
    <source>
        <dbReference type="EMBL" id="CAA9374585.1"/>
    </source>
</evidence>
<evidence type="ECO:0000256" key="1">
    <source>
        <dbReference type="SAM" id="MobiDB-lite"/>
    </source>
</evidence>
<dbReference type="AlphaFoldDB" id="A0A6J4N151"/>
<accession>A0A6J4N151</accession>